<dbReference type="GeneID" id="60323268"/>
<organism evidence="1 2">
    <name type="scientific">Mycobacterium phage Amgine</name>
    <dbReference type="NCBI Taxonomy" id="2015817"/>
    <lineage>
        <taxon>Viruses</taxon>
        <taxon>Duplodnaviria</taxon>
        <taxon>Heunggongvirae</taxon>
        <taxon>Uroviricota</taxon>
        <taxon>Caudoviricetes</taxon>
        <taxon>Weiservirinae</taxon>
        <taxon>Amginevirus</taxon>
        <taxon>Amginevirus amgine</taxon>
    </lineage>
</organism>
<sequence>MSNFVHVGRVSLTGRRGAEDVDVVVGVRADHGEVVLSVDGCQSPVPPLNVDQAQRLATLVASAATKASELAAAYRTYQSALQAAEDAFAEATRREVGA</sequence>
<dbReference type="EMBL" id="MF324915">
    <property type="protein sequence ID" value="ASR85659.1"/>
    <property type="molecule type" value="Genomic_DNA"/>
</dbReference>
<protein>
    <submittedName>
        <fullName evidence="1">Uncharacterized protein</fullName>
    </submittedName>
</protein>
<accession>A0A222ZMP9</accession>
<gene>
    <name evidence="1" type="primary">58</name>
    <name evidence="1" type="ORF">SEA_AMGINE_58</name>
</gene>
<dbReference type="KEGG" id="vg:60323268"/>
<keyword evidence="2" id="KW-1185">Reference proteome</keyword>
<evidence type="ECO:0000313" key="1">
    <source>
        <dbReference type="EMBL" id="ASR85659.1"/>
    </source>
</evidence>
<reference evidence="1 2" key="1">
    <citation type="submission" date="2017-06" db="EMBL/GenBank/DDBJ databases">
        <authorList>
            <person name="Chamberlain C."/>
            <person name="Harders C."/>
            <person name="Smith S."/>
            <person name="Stukey J."/>
            <person name="Best A."/>
            <person name="Garlena R.A."/>
            <person name="Russell D.A."/>
            <person name="Pope W.H."/>
            <person name="Jacobs-Sera D."/>
            <person name="Hendrix R.W."/>
            <person name="Hatfull G.F."/>
        </authorList>
    </citation>
    <scope>NUCLEOTIDE SEQUENCE [LARGE SCALE GENOMIC DNA]</scope>
</reference>
<evidence type="ECO:0000313" key="2">
    <source>
        <dbReference type="Proteomes" id="UP000221202"/>
    </source>
</evidence>
<proteinExistence type="predicted"/>
<dbReference type="Proteomes" id="UP000221202">
    <property type="component" value="Segment"/>
</dbReference>
<dbReference type="RefSeq" id="YP_009951826.1">
    <property type="nucleotide sequence ID" value="NC_051605.1"/>
</dbReference>
<name>A0A222ZMP9_9CAUD</name>